<dbReference type="EMBL" id="UINC01018246">
    <property type="protein sequence ID" value="SVA76464.1"/>
    <property type="molecule type" value="Genomic_DNA"/>
</dbReference>
<evidence type="ECO:0008006" key="4">
    <source>
        <dbReference type="Google" id="ProtNLM"/>
    </source>
</evidence>
<reference evidence="3" key="1">
    <citation type="submission" date="2018-05" db="EMBL/GenBank/DDBJ databases">
        <authorList>
            <person name="Lanie J.A."/>
            <person name="Ng W.-L."/>
            <person name="Kazmierczak K.M."/>
            <person name="Andrzejewski T.M."/>
            <person name="Davidsen T.M."/>
            <person name="Wayne K.J."/>
            <person name="Tettelin H."/>
            <person name="Glass J.I."/>
            <person name="Rusch D."/>
            <person name="Podicherti R."/>
            <person name="Tsui H.-C.T."/>
            <person name="Winkler M.E."/>
        </authorList>
    </citation>
    <scope>NUCLEOTIDE SEQUENCE</scope>
</reference>
<evidence type="ECO:0000256" key="1">
    <source>
        <dbReference type="ARBA" id="ARBA00001933"/>
    </source>
</evidence>
<dbReference type="GO" id="GO:0008483">
    <property type="term" value="F:transaminase activity"/>
    <property type="evidence" value="ECO:0007669"/>
    <property type="project" value="InterPro"/>
</dbReference>
<comment type="cofactor">
    <cofactor evidence="1">
        <name>pyridoxal 5'-phosphate</name>
        <dbReference type="ChEBI" id="CHEBI:597326"/>
    </cofactor>
</comment>
<evidence type="ECO:0000256" key="2">
    <source>
        <dbReference type="ARBA" id="ARBA00022898"/>
    </source>
</evidence>
<dbReference type="InterPro" id="IPR005814">
    <property type="entry name" value="Aminotrans_3"/>
</dbReference>
<proteinExistence type="predicted"/>
<dbReference type="SUPFAM" id="SSF53383">
    <property type="entry name" value="PLP-dependent transferases"/>
    <property type="match status" value="1"/>
</dbReference>
<dbReference type="CDD" id="cd00610">
    <property type="entry name" value="OAT_like"/>
    <property type="match status" value="1"/>
</dbReference>
<sequence>VTRSLKKSNEHFQKAIKKLPLGVTSNFRYWGDEETIYVDRASGCRIRDIDGNEYIDYRLAYGPYILGYADPRVDQAAREGMEIGGVFALSTELEYEVAQKISSMVPSAELVRFSNSGTEAVLAALRVARAYSNRDEYIMLEGGYHGVSDSALWDIDLDDWDPTTGEPEITSSSKGVPERLSKMVHLVPMNDANYLEDLLKKKHNEIGALLIEPILGNCCSISAEQDYVASVRELCTKYDVVLIFDEVKTGFRVAKGGVQELYGIEADLCTYAKSIANGYPISALCGKEEMMRLIKYGGVLHGGTFTAHSVAISAANKTLEIIESTDALDTVCNYGLQLRKGLSKILSDYDTPHSFTGHPSMSGLFLSENPPTNARDFRSSNYPLYEKLAEELLEYGVLCEFDPREPWFICESHAKDALKPTLDAFEAAARVILK</sequence>
<name>A0A381YHI1_9ZZZZ</name>
<feature type="non-terminal residue" evidence="3">
    <location>
        <position position="1"/>
    </location>
</feature>
<dbReference type="PANTHER" id="PTHR43713:SF3">
    <property type="entry name" value="GLUTAMATE-1-SEMIALDEHYDE 2,1-AMINOMUTASE 1, CHLOROPLASTIC-RELATED"/>
    <property type="match status" value="1"/>
</dbReference>
<dbReference type="AlphaFoldDB" id="A0A381YHI1"/>
<dbReference type="InterPro" id="IPR015424">
    <property type="entry name" value="PyrdxlP-dep_Trfase"/>
</dbReference>
<dbReference type="Gene3D" id="3.40.640.10">
    <property type="entry name" value="Type I PLP-dependent aspartate aminotransferase-like (Major domain)"/>
    <property type="match status" value="1"/>
</dbReference>
<dbReference type="InterPro" id="IPR015422">
    <property type="entry name" value="PyrdxlP-dep_Trfase_small"/>
</dbReference>
<accession>A0A381YHI1</accession>
<dbReference type="Pfam" id="PF00202">
    <property type="entry name" value="Aminotran_3"/>
    <property type="match status" value="1"/>
</dbReference>
<dbReference type="Gene3D" id="3.90.1150.10">
    <property type="entry name" value="Aspartate Aminotransferase, domain 1"/>
    <property type="match status" value="1"/>
</dbReference>
<protein>
    <recommendedName>
        <fullName evidence="4">Glutamate-1-semialdehyde 2,1-aminomutase</fullName>
    </recommendedName>
</protein>
<keyword evidence="2" id="KW-0663">Pyridoxal phosphate</keyword>
<dbReference type="GO" id="GO:0030170">
    <property type="term" value="F:pyridoxal phosphate binding"/>
    <property type="evidence" value="ECO:0007669"/>
    <property type="project" value="InterPro"/>
</dbReference>
<organism evidence="3">
    <name type="scientific">marine metagenome</name>
    <dbReference type="NCBI Taxonomy" id="408172"/>
    <lineage>
        <taxon>unclassified sequences</taxon>
        <taxon>metagenomes</taxon>
        <taxon>ecological metagenomes</taxon>
    </lineage>
</organism>
<dbReference type="InterPro" id="IPR015421">
    <property type="entry name" value="PyrdxlP-dep_Trfase_major"/>
</dbReference>
<gene>
    <name evidence="3" type="ORF">METZ01_LOCUS129318</name>
</gene>
<evidence type="ECO:0000313" key="3">
    <source>
        <dbReference type="EMBL" id="SVA76464.1"/>
    </source>
</evidence>
<dbReference type="PANTHER" id="PTHR43713">
    <property type="entry name" value="GLUTAMATE-1-SEMIALDEHYDE 2,1-AMINOMUTASE"/>
    <property type="match status" value="1"/>
</dbReference>